<dbReference type="Proteomes" id="UP000271380">
    <property type="component" value="Chromosome"/>
</dbReference>
<dbReference type="AlphaFoldDB" id="A0AB38VPM2"/>
<organism evidence="4 5">
    <name type="scientific">Corynebacterium kutscheri</name>
    <dbReference type="NCBI Taxonomy" id="35755"/>
    <lineage>
        <taxon>Bacteria</taxon>
        <taxon>Bacillati</taxon>
        <taxon>Actinomycetota</taxon>
        <taxon>Actinomycetes</taxon>
        <taxon>Mycobacteriales</taxon>
        <taxon>Corynebacteriaceae</taxon>
        <taxon>Corynebacterium</taxon>
    </lineage>
</organism>
<evidence type="ECO:0000256" key="2">
    <source>
        <dbReference type="PROSITE-ProRule" id="PRU00335"/>
    </source>
</evidence>
<protein>
    <submittedName>
        <fullName evidence="4">Probable dihydroxyacetone kinase regulator</fullName>
    </submittedName>
</protein>
<feature type="DNA-binding region" description="H-T-H motif" evidence="2">
    <location>
        <begin position="24"/>
        <end position="43"/>
    </location>
</feature>
<dbReference type="GO" id="GO:0016301">
    <property type="term" value="F:kinase activity"/>
    <property type="evidence" value="ECO:0007669"/>
    <property type="project" value="UniProtKB-KW"/>
</dbReference>
<dbReference type="EMBL" id="LR134377">
    <property type="protein sequence ID" value="VEH05217.1"/>
    <property type="molecule type" value="Genomic_DNA"/>
</dbReference>
<keyword evidence="4" id="KW-0808">Transferase</keyword>
<evidence type="ECO:0000256" key="1">
    <source>
        <dbReference type="ARBA" id="ARBA00023125"/>
    </source>
</evidence>
<dbReference type="Pfam" id="PF00440">
    <property type="entry name" value="TetR_N"/>
    <property type="match status" value="1"/>
</dbReference>
<evidence type="ECO:0000313" key="5">
    <source>
        <dbReference type="Proteomes" id="UP000271380"/>
    </source>
</evidence>
<feature type="domain" description="HTH tetR-type" evidence="3">
    <location>
        <begin position="1"/>
        <end position="61"/>
    </location>
</feature>
<gene>
    <name evidence="4" type="ORF">NCTC949_00491</name>
</gene>
<dbReference type="InterPro" id="IPR039532">
    <property type="entry name" value="TetR_C_Firmicutes"/>
</dbReference>
<evidence type="ECO:0000259" key="3">
    <source>
        <dbReference type="PROSITE" id="PS50977"/>
    </source>
</evidence>
<accession>A0AB38VPM2</accession>
<dbReference type="RefSeq" id="WP_126316390.1">
    <property type="nucleotide sequence ID" value="NZ_JBHOLU010000002.1"/>
</dbReference>
<dbReference type="GO" id="GO:0003677">
    <property type="term" value="F:DNA binding"/>
    <property type="evidence" value="ECO:0007669"/>
    <property type="project" value="UniProtKB-UniRule"/>
</dbReference>
<proteinExistence type="predicted"/>
<name>A0AB38VPM2_9CORY</name>
<sequence length="183" mass="21124">MDAREKISVALKQELALVPLKKVTVAAVAKRAGITRQTFYYHFADVEDAAVWVFQHEVGAHILSHASYRRWVPGLIQLMNYMRDHAEQVDAILNSLSVQQTEQFFFQQLRIMMSAIVSELGGDKLHAADRRFIIDHYTLAVVGHLLHWLNNNRREPPEALVKNISFIMRGHVIESIHRFRERG</sequence>
<keyword evidence="4" id="KW-0418">Kinase</keyword>
<reference evidence="4 5" key="1">
    <citation type="submission" date="2018-12" db="EMBL/GenBank/DDBJ databases">
        <authorList>
            <consortium name="Pathogen Informatics"/>
        </authorList>
    </citation>
    <scope>NUCLEOTIDE SEQUENCE [LARGE SCALE GENOMIC DNA]</scope>
    <source>
        <strain evidence="4 5">NCTC949</strain>
    </source>
</reference>
<dbReference type="InterPro" id="IPR001647">
    <property type="entry name" value="HTH_TetR"/>
</dbReference>
<dbReference type="Gene3D" id="1.10.357.10">
    <property type="entry name" value="Tetracycline Repressor, domain 2"/>
    <property type="match status" value="1"/>
</dbReference>
<keyword evidence="1 2" id="KW-0238">DNA-binding</keyword>
<dbReference type="InterPro" id="IPR009057">
    <property type="entry name" value="Homeodomain-like_sf"/>
</dbReference>
<dbReference type="PROSITE" id="PS50977">
    <property type="entry name" value="HTH_TETR_2"/>
    <property type="match status" value="1"/>
</dbReference>
<dbReference type="Pfam" id="PF14278">
    <property type="entry name" value="TetR_C_8"/>
    <property type="match status" value="1"/>
</dbReference>
<dbReference type="SUPFAM" id="SSF46689">
    <property type="entry name" value="Homeodomain-like"/>
    <property type="match status" value="1"/>
</dbReference>
<evidence type="ECO:0000313" key="4">
    <source>
        <dbReference type="EMBL" id="VEH05217.1"/>
    </source>
</evidence>